<comment type="caution">
    <text evidence="19">The sequence shown here is derived from an EMBL/GenBank/DDBJ whole genome shotgun (WGS) entry which is preliminary data.</text>
</comment>
<dbReference type="Gene3D" id="3.40.1280.10">
    <property type="match status" value="1"/>
</dbReference>
<evidence type="ECO:0000256" key="15">
    <source>
        <dbReference type="HAMAP-Rule" id="MF_00605"/>
    </source>
</evidence>
<evidence type="ECO:0000256" key="6">
    <source>
        <dbReference type="ARBA" id="ARBA00014679"/>
    </source>
</evidence>
<evidence type="ECO:0000256" key="16">
    <source>
        <dbReference type="PIRSR" id="PIRSR000386-1"/>
    </source>
</evidence>
<feature type="binding site" evidence="15 16">
    <location>
        <begin position="132"/>
        <end position="137"/>
    </location>
    <ligand>
        <name>S-adenosyl-L-methionine</name>
        <dbReference type="ChEBI" id="CHEBI:59789"/>
    </ligand>
</feature>
<comment type="similarity">
    <text evidence="3 15 17">Belongs to the RNA methyltransferase TrmD family.</text>
</comment>
<keyword evidence="10 15" id="KW-0949">S-adenosyl-L-methionine</keyword>
<dbReference type="RefSeq" id="WP_199385964.1">
    <property type="nucleotide sequence ID" value="NZ_JAEMHM010000019.1"/>
</dbReference>
<protein>
    <recommendedName>
        <fullName evidence="6 15">tRNA (guanine-N(1)-)-methyltransferase</fullName>
        <ecNumber evidence="5 15">2.1.1.228</ecNumber>
    </recommendedName>
    <alternativeName>
        <fullName evidence="12 15">M1G-methyltransferase</fullName>
    </alternativeName>
    <alternativeName>
        <fullName evidence="13 15">tRNA [GM37] methyltransferase</fullName>
    </alternativeName>
</protein>
<evidence type="ECO:0000256" key="1">
    <source>
        <dbReference type="ARBA" id="ARBA00002634"/>
    </source>
</evidence>
<dbReference type="Gene3D" id="1.10.1270.20">
    <property type="entry name" value="tRNA(m1g37)methyltransferase, domain 2"/>
    <property type="match status" value="1"/>
</dbReference>
<evidence type="ECO:0000256" key="14">
    <source>
        <dbReference type="ARBA" id="ARBA00047783"/>
    </source>
</evidence>
<feature type="binding site" evidence="15 16">
    <location>
        <position position="112"/>
    </location>
    <ligand>
        <name>S-adenosyl-L-methionine</name>
        <dbReference type="ChEBI" id="CHEBI:59789"/>
    </ligand>
</feature>
<keyword evidence="9 15" id="KW-0808">Transferase</keyword>
<evidence type="ECO:0000256" key="7">
    <source>
        <dbReference type="ARBA" id="ARBA00022490"/>
    </source>
</evidence>
<evidence type="ECO:0000256" key="12">
    <source>
        <dbReference type="ARBA" id="ARBA00029736"/>
    </source>
</evidence>
<name>A0A8J7M1R6_9BACT</name>
<dbReference type="AlphaFoldDB" id="A0A8J7M1R6"/>
<evidence type="ECO:0000256" key="11">
    <source>
        <dbReference type="ARBA" id="ARBA00022694"/>
    </source>
</evidence>
<evidence type="ECO:0000256" key="2">
    <source>
        <dbReference type="ARBA" id="ARBA00004496"/>
    </source>
</evidence>
<proteinExistence type="inferred from homology"/>
<evidence type="ECO:0000256" key="9">
    <source>
        <dbReference type="ARBA" id="ARBA00022679"/>
    </source>
</evidence>
<dbReference type="EMBL" id="JAEMHM010000019">
    <property type="protein sequence ID" value="MBJ6727047.1"/>
    <property type="molecule type" value="Genomic_DNA"/>
</dbReference>
<dbReference type="PIRSF" id="PIRSF000386">
    <property type="entry name" value="tRNA_mtase"/>
    <property type="match status" value="1"/>
</dbReference>
<accession>A0A8J7M1R6</accession>
<keyword evidence="20" id="KW-1185">Reference proteome</keyword>
<comment type="catalytic activity">
    <reaction evidence="14 15 17">
        <text>guanosine(37) in tRNA + S-adenosyl-L-methionine = N(1)-methylguanosine(37) in tRNA + S-adenosyl-L-homocysteine + H(+)</text>
        <dbReference type="Rhea" id="RHEA:36899"/>
        <dbReference type="Rhea" id="RHEA-COMP:10145"/>
        <dbReference type="Rhea" id="RHEA-COMP:10147"/>
        <dbReference type="ChEBI" id="CHEBI:15378"/>
        <dbReference type="ChEBI" id="CHEBI:57856"/>
        <dbReference type="ChEBI" id="CHEBI:59789"/>
        <dbReference type="ChEBI" id="CHEBI:73542"/>
        <dbReference type="ChEBI" id="CHEBI:74269"/>
        <dbReference type="EC" id="2.1.1.228"/>
    </reaction>
</comment>
<dbReference type="GO" id="GO:0052906">
    <property type="term" value="F:tRNA (guanine(37)-N1)-methyltransferase activity"/>
    <property type="evidence" value="ECO:0007669"/>
    <property type="project" value="UniProtKB-UniRule"/>
</dbReference>
<evidence type="ECO:0000256" key="17">
    <source>
        <dbReference type="RuleBase" id="RU003464"/>
    </source>
</evidence>
<dbReference type="PANTHER" id="PTHR46417">
    <property type="entry name" value="TRNA (GUANINE-N(1)-)-METHYLTRANSFERASE"/>
    <property type="match status" value="1"/>
</dbReference>
<reference evidence="19" key="1">
    <citation type="submission" date="2020-12" db="EMBL/GenBank/DDBJ databases">
        <title>Geomonas sp. Red875, isolated from river sediment.</title>
        <authorList>
            <person name="Xu Z."/>
            <person name="Zhang Z."/>
            <person name="Masuda Y."/>
            <person name="Itoh H."/>
            <person name="Senoo K."/>
        </authorList>
    </citation>
    <scope>NUCLEOTIDE SEQUENCE</scope>
    <source>
        <strain evidence="19">Red875</strain>
    </source>
</reference>
<keyword evidence="11 15" id="KW-0819">tRNA processing</keyword>
<dbReference type="GO" id="GO:0002939">
    <property type="term" value="P:tRNA N1-guanine methylation"/>
    <property type="evidence" value="ECO:0007669"/>
    <property type="project" value="TreeGrafter"/>
</dbReference>
<dbReference type="GO" id="GO:0005829">
    <property type="term" value="C:cytosol"/>
    <property type="evidence" value="ECO:0007669"/>
    <property type="project" value="TreeGrafter"/>
</dbReference>
<dbReference type="InterPro" id="IPR029028">
    <property type="entry name" value="Alpha/beta_knot_MTases"/>
</dbReference>
<evidence type="ECO:0000256" key="4">
    <source>
        <dbReference type="ARBA" id="ARBA00011738"/>
    </source>
</evidence>
<gene>
    <name evidence="15 19" type="primary">trmD</name>
    <name evidence="19" type="ORF">JFN93_20235</name>
</gene>
<dbReference type="HAMAP" id="MF_00605">
    <property type="entry name" value="TrmD"/>
    <property type="match status" value="1"/>
</dbReference>
<comment type="subunit">
    <text evidence="4 15 17">Homodimer.</text>
</comment>
<evidence type="ECO:0000259" key="18">
    <source>
        <dbReference type="Pfam" id="PF01746"/>
    </source>
</evidence>
<dbReference type="EC" id="2.1.1.228" evidence="5 15"/>
<dbReference type="InterPro" id="IPR002649">
    <property type="entry name" value="tRNA_m1G_MeTrfase_TrmD"/>
</dbReference>
<dbReference type="SUPFAM" id="SSF75217">
    <property type="entry name" value="alpha/beta knot"/>
    <property type="match status" value="1"/>
</dbReference>
<evidence type="ECO:0000256" key="10">
    <source>
        <dbReference type="ARBA" id="ARBA00022691"/>
    </source>
</evidence>
<dbReference type="FunFam" id="1.10.1270.20:FF:000001">
    <property type="entry name" value="tRNA (guanine-N(1)-)-methyltransferase"/>
    <property type="match status" value="1"/>
</dbReference>
<evidence type="ECO:0000256" key="5">
    <source>
        <dbReference type="ARBA" id="ARBA00012807"/>
    </source>
</evidence>
<organism evidence="19 20">
    <name type="scientific">Geomesophilobacter sediminis</name>
    <dbReference type="NCBI Taxonomy" id="2798584"/>
    <lineage>
        <taxon>Bacteria</taxon>
        <taxon>Pseudomonadati</taxon>
        <taxon>Thermodesulfobacteriota</taxon>
        <taxon>Desulfuromonadia</taxon>
        <taxon>Geobacterales</taxon>
        <taxon>Geobacteraceae</taxon>
        <taxon>Geomesophilobacter</taxon>
    </lineage>
</organism>
<dbReference type="InterPro" id="IPR023148">
    <property type="entry name" value="tRNA_m1G_MeTrfase_C_sf"/>
</dbReference>
<dbReference type="InterPro" id="IPR016009">
    <property type="entry name" value="tRNA_MeTrfase_TRMD/TRM10"/>
</dbReference>
<keyword evidence="7 15" id="KW-0963">Cytoplasm</keyword>
<dbReference type="NCBIfam" id="TIGR00088">
    <property type="entry name" value="trmD"/>
    <property type="match status" value="1"/>
</dbReference>
<evidence type="ECO:0000256" key="8">
    <source>
        <dbReference type="ARBA" id="ARBA00022603"/>
    </source>
</evidence>
<dbReference type="CDD" id="cd18080">
    <property type="entry name" value="TrmD-like"/>
    <property type="match status" value="1"/>
</dbReference>
<sequence length="241" mass="26455">MKFDILTLFPAMFEGPLTESIIKRAIEAGTIEIGLHNIRDWALDKHATADDAPYGGGAGMVMKVEPLAAAIEAVKEKRPASRVIMTTPCGRPFNHQVARELSTEEGLIIVCGRYEGVDERVRTLFVDDEISLGDFVLTGGELAAMVIVDAVSRLVPGVLGHNDSALYDSFADGLLEYPQYTRPPEFRGLKVPDVLLSGNHAEIAKWRRKESILRTMASRPELLDRIELSKADKKLIGEAGK</sequence>
<dbReference type="NCBIfam" id="NF000648">
    <property type="entry name" value="PRK00026.1"/>
    <property type="match status" value="1"/>
</dbReference>
<keyword evidence="8 15" id="KW-0489">Methyltransferase</keyword>
<feature type="domain" description="tRNA methyltransferase TRMD/TRM10-type" evidence="18">
    <location>
        <begin position="1"/>
        <end position="224"/>
    </location>
</feature>
<evidence type="ECO:0000313" key="19">
    <source>
        <dbReference type="EMBL" id="MBJ6727047.1"/>
    </source>
</evidence>
<comment type="subcellular location">
    <subcellularLocation>
        <location evidence="2 15 17">Cytoplasm</location>
    </subcellularLocation>
</comment>
<evidence type="ECO:0000256" key="3">
    <source>
        <dbReference type="ARBA" id="ARBA00007630"/>
    </source>
</evidence>
<dbReference type="FunFam" id="3.40.1280.10:FF:000001">
    <property type="entry name" value="tRNA (guanine-N(1)-)-methyltransferase"/>
    <property type="match status" value="1"/>
</dbReference>
<evidence type="ECO:0000256" key="13">
    <source>
        <dbReference type="ARBA" id="ARBA00033392"/>
    </source>
</evidence>
<dbReference type="Pfam" id="PF01746">
    <property type="entry name" value="tRNA_m1G_MT"/>
    <property type="match status" value="1"/>
</dbReference>
<comment type="function">
    <text evidence="1 15 17">Specifically methylates guanosine-37 in various tRNAs.</text>
</comment>
<evidence type="ECO:0000313" key="20">
    <source>
        <dbReference type="Proteomes" id="UP000636888"/>
    </source>
</evidence>
<dbReference type="InterPro" id="IPR029026">
    <property type="entry name" value="tRNA_m1G_MTases_N"/>
</dbReference>
<dbReference type="Proteomes" id="UP000636888">
    <property type="component" value="Unassembled WGS sequence"/>
</dbReference>
<dbReference type="PANTHER" id="PTHR46417:SF1">
    <property type="entry name" value="TRNA (GUANINE-N(1)-)-METHYLTRANSFERASE"/>
    <property type="match status" value="1"/>
</dbReference>